<protein>
    <submittedName>
        <fullName evidence="1">Uncharacterized protein</fullName>
    </submittedName>
</protein>
<dbReference type="EMBL" id="MN990732">
    <property type="protein sequence ID" value="QIM10673.1"/>
    <property type="molecule type" value="Genomic_DNA"/>
</dbReference>
<dbReference type="AlphaFoldDB" id="A0A6G8F345"/>
<gene>
    <name evidence="1" type="ORF">PlAlph_5650</name>
</gene>
<sequence length="91" mass="10570">MDKITFLKYTITKYEPAKVFPHYQQIPEETLKEMMNIFFIVSNNDDVNDYHIFGGKNIDGAISNLMKTKLLSKEEKQIFSDNVGKLESFSV</sequence>
<accession>A0A6G8F345</accession>
<organism evidence="1">
    <name type="scientific">uncultured Alphaproteobacteria bacterium</name>
    <dbReference type="NCBI Taxonomy" id="91750"/>
    <lineage>
        <taxon>Bacteria</taxon>
        <taxon>Pseudomonadati</taxon>
        <taxon>Pseudomonadota</taxon>
        <taxon>Alphaproteobacteria</taxon>
        <taxon>environmental samples</taxon>
    </lineage>
</organism>
<proteinExistence type="predicted"/>
<reference evidence="1" key="1">
    <citation type="journal article" date="2020" name="J. ISSAAS">
        <title>Lactobacilli and other gastrointestinal microbiota of Peromyscus leucopus, reservoir host for agents of Lyme disease and other zoonoses in North America.</title>
        <authorList>
            <person name="Milovic A."/>
            <person name="Bassam K."/>
            <person name="Shao H."/>
            <person name="Chatzistamou I."/>
            <person name="Tufts D.M."/>
            <person name="Diuk-Wasser M."/>
            <person name="Barbour A.G."/>
        </authorList>
    </citation>
    <scope>NUCLEOTIDE SEQUENCE</scope>
    <source>
        <strain evidence="1">LL90</strain>
    </source>
</reference>
<evidence type="ECO:0000313" key="1">
    <source>
        <dbReference type="EMBL" id="QIM10673.1"/>
    </source>
</evidence>
<name>A0A6G8F345_9PROT</name>